<dbReference type="InterPro" id="IPR036909">
    <property type="entry name" value="Cyt_c-like_dom_sf"/>
</dbReference>
<keyword evidence="3 4" id="KW-0408">Iron</keyword>
<keyword evidence="7" id="KW-1185">Reference proteome</keyword>
<dbReference type="Proteomes" id="UP000534783">
    <property type="component" value="Unassembled WGS sequence"/>
</dbReference>
<keyword evidence="2 4" id="KW-0479">Metal-binding</keyword>
<feature type="domain" description="Cytochrome c" evidence="5">
    <location>
        <begin position="63"/>
        <end position="154"/>
    </location>
</feature>
<dbReference type="RefSeq" id="WP_168060256.1">
    <property type="nucleotide sequence ID" value="NZ_VTOW01000002.1"/>
</dbReference>
<dbReference type="AlphaFoldDB" id="A0A7X6DQL1"/>
<dbReference type="GO" id="GO:0020037">
    <property type="term" value="F:heme binding"/>
    <property type="evidence" value="ECO:0007669"/>
    <property type="project" value="InterPro"/>
</dbReference>
<evidence type="ECO:0000256" key="3">
    <source>
        <dbReference type="ARBA" id="ARBA00023004"/>
    </source>
</evidence>
<evidence type="ECO:0000313" key="6">
    <source>
        <dbReference type="EMBL" id="NKE71535.1"/>
    </source>
</evidence>
<dbReference type="Pfam" id="PF00034">
    <property type="entry name" value="Cytochrom_C"/>
    <property type="match status" value="1"/>
</dbReference>
<evidence type="ECO:0000259" key="5">
    <source>
        <dbReference type="PROSITE" id="PS51007"/>
    </source>
</evidence>
<sequence>MSPIRIFLILGSIILLFSGLIHMATSIFVTTGTDPMVSAFDMSRPRAPSDARKLKNPIPLSGDAISNGKALYEGRGNCFVCHGMNGHGDGEAGVMLSPPPRNFTDVQFQRLRTDGEIFWTIRYGIPDTAMFAFVPRHLTEEEVWMIVHYLRTMWKEEEPM</sequence>
<dbReference type="GO" id="GO:0009055">
    <property type="term" value="F:electron transfer activity"/>
    <property type="evidence" value="ECO:0007669"/>
    <property type="project" value="InterPro"/>
</dbReference>
<dbReference type="Gene3D" id="1.10.760.10">
    <property type="entry name" value="Cytochrome c-like domain"/>
    <property type="match status" value="1"/>
</dbReference>
<proteinExistence type="predicted"/>
<evidence type="ECO:0000256" key="2">
    <source>
        <dbReference type="ARBA" id="ARBA00022723"/>
    </source>
</evidence>
<accession>A0A7X6DQL1</accession>
<evidence type="ECO:0000256" key="1">
    <source>
        <dbReference type="ARBA" id="ARBA00022617"/>
    </source>
</evidence>
<dbReference type="InterPro" id="IPR009056">
    <property type="entry name" value="Cyt_c-like_dom"/>
</dbReference>
<reference evidence="6 7" key="1">
    <citation type="journal article" date="2020" name="Nature">
        <title>Bacterial chemolithoautotrophy via manganese oxidation.</title>
        <authorList>
            <person name="Yu H."/>
            <person name="Leadbetter J.R."/>
        </authorList>
    </citation>
    <scope>NUCLEOTIDE SEQUENCE [LARGE SCALE GENOMIC DNA]</scope>
    <source>
        <strain evidence="6 7">Mn-1</strain>
    </source>
</reference>
<gene>
    <name evidence="6" type="ORF">MNODULE_12365</name>
</gene>
<dbReference type="PROSITE" id="PS51007">
    <property type="entry name" value="CYTC"/>
    <property type="match status" value="1"/>
</dbReference>
<evidence type="ECO:0000313" key="7">
    <source>
        <dbReference type="Proteomes" id="UP000534783"/>
    </source>
</evidence>
<keyword evidence="1 4" id="KW-0349">Heme</keyword>
<protein>
    <submittedName>
        <fullName evidence="6">Cytochrome c</fullName>
    </submittedName>
</protein>
<dbReference type="GO" id="GO:0046872">
    <property type="term" value="F:metal ion binding"/>
    <property type="evidence" value="ECO:0007669"/>
    <property type="project" value="UniProtKB-KW"/>
</dbReference>
<dbReference type="EMBL" id="VTOW01000002">
    <property type="protein sequence ID" value="NKE71535.1"/>
    <property type="molecule type" value="Genomic_DNA"/>
</dbReference>
<comment type="caution">
    <text evidence="6">The sequence shown here is derived from an EMBL/GenBank/DDBJ whole genome shotgun (WGS) entry which is preliminary data.</text>
</comment>
<evidence type="ECO:0000256" key="4">
    <source>
        <dbReference type="PROSITE-ProRule" id="PRU00433"/>
    </source>
</evidence>
<name>A0A7X6DQL1_9BACT</name>
<dbReference type="SUPFAM" id="SSF46626">
    <property type="entry name" value="Cytochrome c"/>
    <property type="match status" value="1"/>
</dbReference>
<organism evidence="6 7">
    <name type="scientific">Candidatus Manganitrophus noduliformans</name>
    <dbReference type="NCBI Taxonomy" id="2606439"/>
    <lineage>
        <taxon>Bacteria</taxon>
        <taxon>Pseudomonadati</taxon>
        <taxon>Nitrospirota</taxon>
        <taxon>Nitrospiria</taxon>
        <taxon>Candidatus Troglogloeales</taxon>
        <taxon>Candidatus Manganitrophaceae</taxon>
        <taxon>Candidatus Manganitrophus</taxon>
    </lineage>
</organism>